<sequence length="366" mass="41132">MMKTLVAISSVKSNSNYHYIGDVNFGTIKIPFGIIEVGKPKFDTSLSENDDYVLLQVKAISCNYRDKAILIENYKKFKKKNISYTPFGSEFCASVISKGSNVSEFEVGETVIPNCFFSDSRENGTGIPTNFASMGWLKIHKNKIITSPKNLTHNEAAGFSLGAQTATAMIRKINILNTGGTPLVFSARSTTSIFLIKTLLAHNITPICLTTTKWSNKEKRLIYPSIIEKIDKHKYQTLEKIKKKNITHVFDPFFDMNIEDAMYCLDNFGTYITCGLRDQHPLFSSNTPLQHEPKVRNAIRDAIFKNITIIGNCLGKSKDLEDAIKLIEKGSLHVPIDCIYPIDKGINFLTRTFCEKNKLGKCILEL</sequence>
<dbReference type="InterPro" id="IPR011032">
    <property type="entry name" value="GroES-like_sf"/>
</dbReference>
<dbReference type="EMBL" id="AP012467">
    <property type="protein sequence ID" value="BAO01024.1"/>
    <property type="molecule type" value="Genomic_DNA"/>
</dbReference>
<feature type="domain" description="Alcohol dehydrogenase-like N-terminal" evidence="1">
    <location>
        <begin position="50"/>
        <end position="120"/>
    </location>
</feature>
<dbReference type="PANTHER" id="PTHR45033">
    <property type="match status" value="1"/>
</dbReference>
<name>U3U934_STAAU</name>
<dbReference type="Gene3D" id="3.40.50.720">
    <property type="entry name" value="NAD(P)-binding Rossmann-like Domain"/>
    <property type="match status" value="1"/>
</dbReference>
<dbReference type="InterPro" id="IPR013154">
    <property type="entry name" value="ADH-like_N"/>
</dbReference>
<dbReference type="AlphaFoldDB" id="U3U934"/>
<dbReference type="Gene3D" id="3.90.180.10">
    <property type="entry name" value="Medium-chain alcohol dehydrogenases, catalytic domain"/>
    <property type="match status" value="1"/>
</dbReference>
<evidence type="ECO:0000313" key="2">
    <source>
        <dbReference type="EMBL" id="BAO01024.1"/>
    </source>
</evidence>
<dbReference type="InterPro" id="IPR052711">
    <property type="entry name" value="Zinc_ADH-like"/>
</dbReference>
<dbReference type="InterPro" id="IPR036291">
    <property type="entry name" value="NAD(P)-bd_dom_sf"/>
</dbReference>
<geneLocation type="plasmid" evidence="2">
    <name>pETB</name>
</geneLocation>
<keyword evidence="2" id="KW-0614">Plasmid</keyword>
<dbReference type="Pfam" id="PF08240">
    <property type="entry name" value="ADH_N"/>
    <property type="match status" value="1"/>
</dbReference>
<reference evidence="2" key="1">
    <citation type="journal article" date="2013" name="Antimicrob. Agents Chemother.">
        <title>Emergence of Staphylococcus aureus Carrying Multiple Drug Resistance Genes on a Plasmid Encoding Exfoliative Toxin B.</title>
        <authorList>
            <person name="Hisatsune J."/>
            <person name="Hirakawa H."/>
            <person name="Yamaguchi T."/>
            <person name="Fudaba Y."/>
            <person name="Oshima K."/>
            <person name="Hattori M."/>
            <person name="Kato F."/>
            <person name="Kayama S."/>
            <person name="Sugai M."/>
        </authorList>
    </citation>
    <scope>NUCLEOTIDE SEQUENCE</scope>
    <source>
        <strain evidence="2">TY825</strain>
        <plasmid evidence="2">pETB</plasmid>
    </source>
</reference>
<dbReference type="PANTHER" id="PTHR45033:SF2">
    <property type="entry name" value="ZINC-TYPE ALCOHOL DEHYDROGENASE-LIKE PROTEIN C1773.06C"/>
    <property type="match status" value="1"/>
</dbReference>
<evidence type="ECO:0000259" key="1">
    <source>
        <dbReference type="Pfam" id="PF08240"/>
    </source>
</evidence>
<dbReference type="SUPFAM" id="SSF51735">
    <property type="entry name" value="NAD(P)-binding Rossmann-fold domains"/>
    <property type="match status" value="1"/>
</dbReference>
<accession>U3U934</accession>
<dbReference type="SUPFAM" id="SSF50129">
    <property type="entry name" value="GroES-like"/>
    <property type="match status" value="1"/>
</dbReference>
<organism evidence="2">
    <name type="scientific">Staphylococcus aureus</name>
    <dbReference type="NCBI Taxonomy" id="1280"/>
    <lineage>
        <taxon>Bacteria</taxon>
        <taxon>Bacillati</taxon>
        <taxon>Bacillota</taxon>
        <taxon>Bacilli</taxon>
        <taxon>Bacillales</taxon>
        <taxon>Staphylococcaceae</taxon>
        <taxon>Staphylococcus</taxon>
    </lineage>
</organism>
<proteinExistence type="predicted"/>
<protein>
    <recommendedName>
        <fullName evidence="1">Alcohol dehydrogenase-like N-terminal domain-containing protein</fullName>
    </recommendedName>
</protein>